<protein>
    <submittedName>
        <fullName evidence="6">LysR family transcriptional regulator</fullName>
    </submittedName>
</protein>
<dbReference type="PROSITE" id="PS50931">
    <property type="entry name" value="HTH_LYSR"/>
    <property type="match status" value="1"/>
</dbReference>
<dbReference type="InterPro" id="IPR036388">
    <property type="entry name" value="WH-like_DNA-bd_sf"/>
</dbReference>
<dbReference type="CDD" id="cd08417">
    <property type="entry name" value="PBP2_Nitroaromatics_like"/>
    <property type="match status" value="1"/>
</dbReference>
<organism evidence="6 7">
    <name type="scientific">Ramlibacter pinisoli</name>
    <dbReference type="NCBI Taxonomy" id="2682844"/>
    <lineage>
        <taxon>Bacteria</taxon>
        <taxon>Pseudomonadati</taxon>
        <taxon>Pseudomonadota</taxon>
        <taxon>Betaproteobacteria</taxon>
        <taxon>Burkholderiales</taxon>
        <taxon>Comamonadaceae</taxon>
        <taxon>Ramlibacter</taxon>
    </lineage>
</organism>
<evidence type="ECO:0000313" key="6">
    <source>
        <dbReference type="EMBL" id="MVQ30893.1"/>
    </source>
</evidence>
<dbReference type="PRINTS" id="PR00039">
    <property type="entry name" value="HTHLYSR"/>
</dbReference>
<dbReference type="Gene3D" id="1.10.10.10">
    <property type="entry name" value="Winged helix-like DNA-binding domain superfamily/Winged helix DNA-binding domain"/>
    <property type="match status" value="1"/>
</dbReference>
<dbReference type="Pfam" id="PF00126">
    <property type="entry name" value="HTH_1"/>
    <property type="match status" value="1"/>
</dbReference>
<evidence type="ECO:0000259" key="5">
    <source>
        <dbReference type="PROSITE" id="PS50931"/>
    </source>
</evidence>
<evidence type="ECO:0000256" key="2">
    <source>
        <dbReference type="ARBA" id="ARBA00023015"/>
    </source>
</evidence>
<evidence type="ECO:0000256" key="1">
    <source>
        <dbReference type="ARBA" id="ARBA00009437"/>
    </source>
</evidence>
<dbReference type="InterPro" id="IPR005119">
    <property type="entry name" value="LysR_subst-bd"/>
</dbReference>
<keyword evidence="4" id="KW-0804">Transcription</keyword>
<comment type="similarity">
    <text evidence="1">Belongs to the LysR transcriptional regulatory family.</text>
</comment>
<gene>
    <name evidence="6" type="ORF">GON04_15640</name>
</gene>
<sequence>MMEIDSANNELNFDLQLLRCFEALMAERSVSRAAAKLELSQPAMSHALARLRTLFDDPLLARGRGGMTPTTRALGLEPKLREALSAAYRLVEKRSVFFPAESRQEFTVMTAEYVEYLLLPRLIARLQEEAPFVRVTFRSAQPDRALEWLEWGELDFRIGWWPESAPALRAKRLMRDPLVCVVRRGHPVIAGSITDDQFMGIAHVVQNERMKSARRAVEQAVLSRHRQLQVQIKVQDALALCNVVAHSDLIGTLPERFARALATKFPLQVLPIPIAVPEIRQAMYWHERTHKEPSHQWFRNLVSDLAKKL</sequence>
<dbReference type="GO" id="GO:0003677">
    <property type="term" value="F:DNA binding"/>
    <property type="evidence" value="ECO:0007669"/>
    <property type="project" value="UniProtKB-KW"/>
</dbReference>
<feature type="domain" description="HTH lysR-type" evidence="5">
    <location>
        <begin position="13"/>
        <end position="70"/>
    </location>
</feature>
<reference evidence="6 7" key="1">
    <citation type="submission" date="2019-12" db="EMBL/GenBank/DDBJ databases">
        <authorList>
            <person name="Huq M.A."/>
        </authorList>
    </citation>
    <scope>NUCLEOTIDE SEQUENCE [LARGE SCALE GENOMIC DNA]</scope>
    <source>
        <strain evidence="6 7">MAH-25</strain>
    </source>
</reference>
<comment type="caution">
    <text evidence="6">The sequence shown here is derived from an EMBL/GenBank/DDBJ whole genome shotgun (WGS) entry which is preliminary data.</text>
</comment>
<dbReference type="AlphaFoldDB" id="A0A6N8IY27"/>
<dbReference type="Gene3D" id="3.40.190.10">
    <property type="entry name" value="Periplasmic binding protein-like II"/>
    <property type="match status" value="2"/>
</dbReference>
<proteinExistence type="inferred from homology"/>
<dbReference type="InterPro" id="IPR000847">
    <property type="entry name" value="LysR_HTH_N"/>
</dbReference>
<dbReference type="InterPro" id="IPR050389">
    <property type="entry name" value="LysR-type_TF"/>
</dbReference>
<evidence type="ECO:0000256" key="4">
    <source>
        <dbReference type="ARBA" id="ARBA00023163"/>
    </source>
</evidence>
<keyword evidence="3" id="KW-0238">DNA-binding</keyword>
<dbReference type="Proteomes" id="UP000469385">
    <property type="component" value="Unassembled WGS sequence"/>
</dbReference>
<dbReference type="PANTHER" id="PTHR30118:SF15">
    <property type="entry name" value="TRANSCRIPTIONAL REGULATORY PROTEIN"/>
    <property type="match status" value="1"/>
</dbReference>
<dbReference type="InterPro" id="IPR037402">
    <property type="entry name" value="YidZ_PBP2"/>
</dbReference>
<keyword evidence="7" id="KW-1185">Reference proteome</keyword>
<dbReference type="SUPFAM" id="SSF46785">
    <property type="entry name" value="Winged helix' DNA-binding domain"/>
    <property type="match status" value="1"/>
</dbReference>
<dbReference type="PANTHER" id="PTHR30118">
    <property type="entry name" value="HTH-TYPE TRANSCRIPTIONAL REGULATOR LEUO-RELATED"/>
    <property type="match status" value="1"/>
</dbReference>
<dbReference type="InterPro" id="IPR036390">
    <property type="entry name" value="WH_DNA-bd_sf"/>
</dbReference>
<accession>A0A6N8IY27</accession>
<dbReference type="EMBL" id="WSEL01000009">
    <property type="protein sequence ID" value="MVQ30893.1"/>
    <property type="molecule type" value="Genomic_DNA"/>
</dbReference>
<dbReference type="Pfam" id="PF03466">
    <property type="entry name" value="LysR_substrate"/>
    <property type="match status" value="1"/>
</dbReference>
<name>A0A6N8IY27_9BURK</name>
<dbReference type="SUPFAM" id="SSF53850">
    <property type="entry name" value="Periplasmic binding protein-like II"/>
    <property type="match status" value="1"/>
</dbReference>
<evidence type="ECO:0000313" key="7">
    <source>
        <dbReference type="Proteomes" id="UP000469385"/>
    </source>
</evidence>
<keyword evidence="2" id="KW-0805">Transcription regulation</keyword>
<dbReference type="GO" id="GO:0003700">
    <property type="term" value="F:DNA-binding transcription factor activity"/>
    <property type="evidence" value="ECO:0007669"/>
    <property type="project" value="InterPro"/>
</dbReference>
<evidence type="ECO:0000256" key="3">
    <source>
        <dbReference type="ARBA" id="ARBA00023125"/>
    </source>
</evidence>